<dbReference type="Pfam" id="PF04453">
    <property type="entry name" value="LptD"/>
    <property type="match status" value="1"/>
</dbReference>
<name>A0ABU8RTS8_9SPHN</name>
<sequence precursor="true">MLPAPRTQLQARVLRLRPWHLLAMAAGLAMLAEPAWAQDGPAALPVQTTPQPAGPTADAAPAADLSDGPIGFEADEVEYNDKADTVTAKGAVVLRRDDQSVRADQVTWDRNTGKIVATGNIRLVDEDGNQLFTDRVELTDELKTGAMENLLLALREGGRLAAQSGQRLPNGDVVLSHASYTACEVEDADGCPKQPTWRITASQVIYQDDQKSVRFKGARLEIFGIRLMPLPGLLVATDGRAISGPLIPDLRLSASNGVEISEGYYLRLSDSSDLTATGYVYTKAPPMVSGQYRALTSKGSYQITGYATKSDLIAVSGQPSNAAESNFRGYVYANGRFQLSPEWSVTSSIRRSTDRTFLRRYDISRDDRLRSMVDIERIAPNSYLSIAGWSTQTLRVNDDQGQVPLALPAIDYRHRFTDPLVGGRLELQVNSLAILRSNGQDTQRAFAGARWDLTRITGLGQQITLTGLVRGDVYHSDDNALTSTAIYRGESGWQGRGIATAAVDVKWPLVGAVFGGTQVLTPRVQLVATPSIRNLAVPNEDARAVDLEDSNLFALNRFPGYDRVEDGVRFTYGFDWQFEAPRWKIKTTIGQSYRLTTEQTLLPDGTGLSSRTSDIVGRTEVHYRGFLKVTHRFRLDKDSFAIRRNEFDATIGDNKTYAEIGYVRLNRNIQTIEDLQDREELRVAGRVAFKKYWSLFGSAVVNLTDRNEDPSNLSDGFQPLRTRLGVAYQDDCLELAFTWRRDYVATGDARKGNVFQVYFAVKNIGVR</sequence>
<feature type="region of interest" description="Disordered" evidence="5">
    <location>
        <begin position="42"/>
        <end position="67"/>
    </location>
</feature>
<evidence type="ECO:0000313" key="8">
    <source>
        <dbReference type="EMBL" id="MEJ5976481.1"/>
    </source>
</evidence>
<dbReference type="HAMAP" id="MF_01411">
    <property type="entry name" value="LPS_assembly_LptD"/>
    <property type="match status" value="1"/>
</dbReference>
<comment type="caution">
    <text evidence="8">The sequence shown here is derived from an EMBL/GenBank/DDBJ whole genome shotgun (WGS) entry which is preliminary data.</text>
</comment>
<feature type="domain" description="LptD C-terminal" evidence="7">
    <location>
        <begin position="327"/>
        <end position="693"/>
    </location>
</feature>
<evidence type="ECO:0000259" key="7">
    <source>
        <dbReference type="Pfam" id="PF04453"/>
    </source>
</evidence>
<evidence type="ECO:0000256" key="5">
    <source>
        <dbReference type="SAM" id="MobiDB-lite"/>
    </source>
</evidence>
<keyword evidence="3 4" id="KW-0998">Cell outer membrane</keyword>
<dbReference type="PANTHER" id="PTHR30189:SF1">
    <property type="entry name" value="LPS-ASSEMBLY PROTEIN LPTD"/>
    <property type="match status" value="1"/>
</dbReference>
<feature type="domain" description="Organic solvent tolerance-like N-terminal" evidence="6">
    <location>
        <begin position="73"/>
        <end position="132"/>
    </location>
</feature>
<accession>A0ABU8RTS8</accession>
<comment type="function">
    <text evidence="4">Involved in the assembly of lipopolysaccharide (LPS) at the surface of the outer membrane.</text>
</comment>
<dbReference type="PANTHER" id="PTHR30189">
    <property type="entry name" value="LPS-ASSEMBLY PROTEIN"/>
    <property type="match status" value="1"/>
</dbReference>
<dbReference type="InterPro" id="IPR007543">
    <property type="entry name" value="LptD_C"/>
</dbReference>
<feature type="signal peptide" evidence="4">
    <location>
        <begin position="1"/>
        <end position="37"/>
    </location>
</feature>
<dbReference type="InterPro" id="IPR050218">
    <property type="entry name" value="LptD"/>
</dbReference>
<evidence type="ECO:0000256" key="4">
    <source>
        <dbReference type="HAMAP-Rule" id="MF_01411"/>
    </source>
</evidence>
<keyword evidence="1 4" id="KW-0732">Signal</keyword>
<feature type="chain" id="PRO_5044924964" description="LPS-assembly protein LptD" evidence="4">
    <location>
        <begin position="38"/>
        <end position="767"/>
    </location>
</feature>
<organism evidence="8 9">
    <name type="scientific">Novosphingobium anseongense</name>
    <dbReference type="NCBI Taxonomy" id="3133436"/>
    <lineage>
        <taxon>Bacteria</taxon>
        <taxon>Pseudomonadati</taxon>
        <taxon>Pseudomonadota</taxon>
        <taxon>Alphaproteobacteria</taxon>
        <taxon>Sphingomonadales</taxon>
        <taxon>Sphingomonadaceae</taxon>
        <taxon>Novosphingobium</taxon>
    </lineage>
</organism>
<keyword evidence="2 4" id="KW-0472">Membrane</keyword>
<proteinExistence type="inferred from homology"/>
<comment type="subcellular location">
    <subcellularLocation>
        <location evidence="4">Cell outer membrane</location>
    </subcellularLocation>
</comment>
<evidence type="ECO:0000313" key="9">
    <source>
        <dbReference type="Proteomes" id="UP001361239"/>
    </source>
</evidence>
<dbReference type="Gene3D" id="2.60.450.10">
    <property type="entry name" value="Lipopolysaccharide (LPS) transport protein A like domain"/>
    <property type="match status" value="1"/>
</dbReference>
<dbReference type="EMBL" id="JBBHJZ010000001">
    <property type="protein sequence ID" value="MEJ5976481.1"/>
    <property type="molecule type" value="Genomic_DNA"/>
</dbReference>
<dbReference type="Pfam" id="PF03968">
    <property type="entry name" value="LptD_N"/>
    <property type="match status" value="1"/>
</dbReference>
<evidence type="ECO:0000259" key="6">
    <source>
        <dbReference type="Pfam" id="PF03968"/>
    </source>
</evidence>
<dbReference type="InterPro" id="IPR005653">
    <property type="entry name" value="OstA-like_N"/>
</dbReference>
<evidence type="ECO:0000256" key="1">
    <source>
        <dbReference type="ARBA" id="ARBA00022729"/>
    </source>
</evidence>
<reference evidence="8 9" key="1">
    <citation type="submission" date="2024-03" db="EMBL/GenBank/DDBJ databases">
        <authorList>
            <person name="Jo J.-H."/>
        </authorList>
    </citation>
    <scope>NUCLEOTIDE SEQUENCE [LARGE SCALE GENOMIC DNA]</scope>
    <source>
        <strain evidence="8 9">PS1R-30</strain>
    </source>
</reference>
<evidence type="ECO:0000256" key="3">
    <source>
        <dbReference type="ARBA" id="ARBA00023237"/>
    </source>
</evidence>
<comment type="subunit">
    <text evidence="4">Component of the lipopolysaccharide transport and assembly complex.</text>
</comment>
<evidence type="ECO:0000256" key="2">
    <source>
        <dbReference type="ARBA" id="ARBA00023136"/>
    </source>
</evidence>
<feature type="compositionally biased region" description="Low complexity" evidence="5">
    <location>
        <begin position="45"/>
        <end position="67"/>
    </location>
</feature>
<keyword evidence="9" id="KW-1185">Reference proteome</keyword>
<gene>
    <name evidence="4 8" type="primary">lptD</name>
    <name evidence="8" type="ORF">WG901_07535</name>
</gene>
<dbReference type="InterPro" id="IPR020889">
    <property type="entry name" value="LipoPS_assembly_LptD"/>
</dbReference>
<comment type="caution">
    <text evidence="4">Lacks conserved residue(s) required for the propagation of feature annotation.</text>
</comment>
<dbReference type="RefSeq" id="WP_339586392.1">
    <property type="nucleotide sequence ID" value="NZ_JBBHJZ010000001.1"/>
</dbReference>
<dbReference type="Proteomes" id="UP001361239">
    <property type="component" value="Unassembled WGS sequence"/>
</dbReference>
<comment type="similarity">
    <text evidence="4">Belongs to the LptD family.</text>
</comment>
<protein>
    <recommendedName>
        <fullName evidence="4">LPS-assembly protein LptD</fullName>
    </recommendedName>
</protein>